<reference evidence="2 3" key="1">
    <citation type="submission" date="2024-03" db="EMBL/GenBank/DDBJ databases">
        <title>Aureococcus anophagefferens CCMP1851 and Kratosvirus quantuckense: Draft genome of a second virus-susceptible host strain in the model system.</title>
        <authorList>
            <person name="Chase E."/>
            <person name="Truchon A.R."/>
            <person name="Schepens W."/>
            <person name="Wilhelm S.W."/>
        </authorList>
    </citation>
    <scope>NUCLEOTIDE SEQUENCE [LARGE SCALE GENOMIC DNA]</scope>
    <source>
        <strain evidence="2 3">CCMP1851</strain>
    </source>
</reference>
<feature type="compositionally biased region" description="Basic residues" evidence="1">
    <location>
        <begin position="272"/>
        <end position="283"/>
    </location>
</feature>
<feature type="compositionally biased region" description="Low complexity" evidence="1">
    <location>
        <begin position="246"/>
        <end position="271"/>
    </location>
</feature>
<sequence>MAAIDQLEGFPSGQESCVLLVALGSLGDALPLVALADALCGLLARVRVVVSAETYEQLARILGDDASLARVSALSPATGVFGGVADGDAAAAREAAAAAELELVHEAALSLLRGVPQSCRFLGFNAHSAHAFHVAEAVRAAPVLCAPTVEPSGDERSGWAAGLAAPWYAPWRRTKRVWRGRRAARVWAPSTSTPGPRARGSGAARRSGAAVYGGGAPAPSKRRAAGWEWAAARGEESALVPAGAVPSPRSASAFTSRASRTASRAPSTGSRRPSRRWRRRGGARARAAGGAAAPSAALGLPLDPALAAACAMLFDGATATTLCSYAAERARRRAAWLDRKAAAGLYLSRRMPPGTSVEVAAFCAFLFVPRPAYGGRRPGAVFRAGDRGVGYYPDPY</sequence>
<dbReference type="Proteomes" id="UP001363151">
    <property type="component" value="Unassembled WGS sequence"/>
</dbReference>
<evidence type="ECO:0000313" key="3">
    <source>
        <dbReference type="Proteomes" id="UP001363151"/>
    </source>
</evidence>
<dbReference type="EMBL" id="JBBJCI010000031">
    <property type="protein sequence ID" value="KAK7254303.1"/>
    <property type="molecule type" value="Genomic_DNA"/>
</dbReference>
<evidence type="ECO:0008006" key="4">
    <source>
        <dbReference type="Google" id="ProtNLM"/>
    </source>
</evidence>
<evidence type="ECO:0000313" key="2">
    <source>
        <dbReference type="EMBL" id="KAK7254303.1"/>
    </source>
</evidence>
<feature type="compositionally biased region" description="Low complexity" evidence="1">
    <location>
        <begin position="197"/>
        <end position="210"/>
    </location>
</feature>
<organism evidence="2 3">
    <name type="scientific">Aureococcus anophagefferens</name>
    <name type="common">Harmful bloom alga</name>
    <dbReference type="NCBI Taxonomy" id="44056"/>
    <lineage>
        <taxon>Eukaryota</taxon>
        <taxon>Sar</taxon>
        <taxon>Stramenopiles</taxon>
        <taxon>Ochrophyta</taxon>
        <taxon>Pelagophyceae</taxon>
        <taxon>Pelagomonadales</taxon>
        <taxon>Pelagomonadaceae</taxon>
        <taxon>Aureococcus</taxon>
    </lineage>
</organism>
<feature type="region of interest" description="Disordered" evidence="1">
    <location>
        <begin position="239"/>
        <end position="288"/>
    </location>
</feature>
<accession>A0ABR1GET4</accession>
<comment type="caution">
    <text evidence="2">The sequence shown here is derived from an EMBL/GenBank/DDBJ whole genome shotgun (WGS) entry which is preliminary data.</text>
</comment>
<name>A0ABR1GET4_AURAN</name>
<feature type="region of interest" description="Disordered" evidence="1">
    <location>
        <begin position="188"/>
        <end position="221"/>
    </location>
</feature>
<evidence type="ECO:0000256" key="1">
    <source>
        <dbReference type="SAM" id="MobiDB-lite"/>
    </source>
</evidence>
<keyword evidence="3" id="KW-1185">Reference proteome</keyword>
<protein>
    <recommendedName>
        <fullName evidence="4">Glycosyltransferase family 28 N-terminal domain-containing protein</fullName>
    </recommendedName>
</protein>
<proteinExistence type="predicted"/>
<gene>
    <name evidence="2" type="ORF">SO694_00009345</name>
</gene>